<evidence type="ECO:0000256" key="4">
    <source>
        <dbReference type="ARBA" id="ARBA00020397"/>
    </source>
</evidence>
<sequence length="390" mass="45018">MHKINLPLGTRAEFGERAGRKQLLVNELQKSLQKRNFMKVDTPLLEYQEVFANFDLKQMRTYQLLDKNNKTVVLRPDLTLPIARLLTTTNIKLPQKFYYVGDLFKIAKELSGRNNQMTQAGIELVGYSSLKAELECLLLINRISQKWLRNRVKIEISHACFADSLLASVTSNNELKNKIKHELYRKKIPEYQKAIKQFENTENYPFLQMWPRLFGEVGDITKMLEGIELPALARSSLQETIKVAKWVLKIPNQKVIIDLSTAPPQRYYTGITFKGFVDNIPEYLFSGGRYDQLLESFQAQPEPAVGMGIDIDLLTEIAEIKNEKEEKEYLFFEPSQIEYAAKLLLQNVNYELSLEDNLETAKEKARLEKVGLLKINKQGEIENVVENSSY</sequence>
<proteinExistence type="inferred from homology"/>
<dbReference type="PIRSF" id="PIRSF001549">
    <property type="entry name" value="His-tRNA_synth"/>
    <property type="match status" value="1"/>
</dbReference>
<dbReference type="InterPro" id="IPR041715">
    <property type="entry name" value="HisRS-like_core"/>
</dbReference>
<dbReference type="InterPro" id="IPR004516">
    <property type="entry name" value="HisRS/HisZ"/>
</dbReference>
<evidence type="ECO:0000313" key="13">
    <source>
        <dbReference type="Proteomes" id="UP000051155"/>
    </source>
</evidence>
<evidence type="ECO:0000256" key="10">
    <source>
        <dbReference type="PIRSR" id="PIRSR001549-1"/>
    </source>
</evidence>
<protein>
    <recommendedName>
        <fullName evidence="4 9">ATP phosphoribosyltransferase regulatory subunit</fullName>
    </recommendedName>
</protein>
<dbReference type="GO" id="GO:0000105">
    <property type="term" value="P:L-histidine biosynthetic process"/>
    <property type="evidence" value="ECO:0007669"/>
    <property type="project" value="UniProtKB-UniRule"/>
</dbReference>
<accession>A0A0R1PXT3</accession>
<keyword evidence="12" id="KW-0808">Transferase</keyword>
<keyword evidence="12" id="KW-0328">Glycosyltransferase</keyword>
<dbReference type="EMBL" id="AZEG01000013">
    <property type="protein sequence ID" value="KRL37311.1"/>
    <property type="molecule type" value="Genomic_DNA"/>
</dbReference>
<dbReference type="SUPFAM" id="SSF55681">
    <property type="entry name" value="Class II aaRS and biotin synthetases"/>
    <property type="match status" value="1"/>
</dbReference>
<comment type="subcellular location">
    <subcellularLocation>
        <location evidence="1 9">Cytoplasm</location>
    </subcellularLocation>
</comment>
<dbReference type="RefSeq" id="WP_057737286.1">
    <property type="nucleotide sequence ID" value="NZ_AZEG01000013.1"/>
</dbReference>
<dbReference type="HAMAP" id="MF_00125">
    <property type="entry name" value="HisZ"/>
    <property type="match status" value="1"/>
</dbReference>
<dbReference type="CDD" id="cd00773">
    <property type="entry name" value="HisRS-like_core"/>
    <property type="match status" value="1"/>
</dbReference>
<comment type="function">
    <text evidence="8 9">Required for the first step of histidine biosynthesis. May allow the feedback regulation of ATP phosphoribosyltransferase activity by histidine.</text>
</comment>
<evidence type="ECO:0000256" key="1">
    <source>
        <dbReference type="ARBA" id="ARBA00004496"/>
    </source>
</evidence>
<evidence type="ECO:0000256" key="6">
    <source>
        <dbReference type="ARBA" id="ARBA00022605"/>
    </source>
</evidence>
<evidence type="ECO:0000313" key="12">
    <source>
        <dbReference type="EMBL" id="KRL37311.1"/>
    </source>
</evidence>
<dbReference type="GO" id="GO:0140096">
    <property type="term" value="F:catalytic activity, acting on a protein"/>
    <property type="evidence" value="ECO:0007669"/>
    <property type="project" value="UniProtKB-ARBA"/>
</dbReference>
<comment type="miscellaneous">
    <text evidence="9">This function is generally fulfilled by the C-terminal part of HisG, which is missing in some bacteria such as this one.</text>
</comment>
<keyword evidence="13" id="KW-1185">Reference proteome</keyword>
<comment type="pathway">
    <text evidence="2 9">Amino-acid biosynthesis; L-histidine biosynthesis; L-histidine from 5-phospho-alpha-D-ribose 1-diphosphate: step 1/9.</text>
</comment>
<feature type="domain" description="Class II Histidinyl-tRNA synthetase (HisRS)-like catalytic core" evidence="11">
    <location>
        <begin position="17"/>
        <end position="312"/>
    </location>
</feature>
<dbReference type="STRING" id="1423812.FD20_GL000492"/>
<feature type="binding site" evidence="10">
    <location>
        <position position="119"/>
    </location>
    <ligand>
        <name>L-histidine</name>
        <dbReference type="ChEBI" id="CHEBI:57595"/>
    </ligand>
</feature>
<evidence type="ECO:0000256" key="7">
    <source>
        <dbReference type="ARBA" id="ARBA00023102"/>
    </source>
</evidence>
<comment type="caution">
    <text evidence="12">The sequence shown here is derived from an EMBL/GenBank/DDBJ whole genome shotgun (WGS) entry which is preliminary data.</text>
</comment>
<dbReference type="PANTHER" id="PTHR43707">
    <property type="entry name" value="HISTIDYL-TRNA SYNTHETASE"/>
    <property type="match status" value="1"/>
</dbReference>
<dbReference type="OrthoDB" id="9800814at2"/>
<dbReference type="Gene3D" id="3.30.930.10">
    <property type="entry name" value="Bira Bifunctional Protein, Domain 2"/>
    <property type="match status" value="1"/>
</dbReference>
<evidence type="ECO:0000256" key="5">
    <source>
        <dbReference type="ARBA" id="ARBA00022490"/>
    </source>
</evidence>
<evidence type="ECO:0000256" key="3">
    <source>
        <dbReference type="ARBA" id="ARBA00005539"/>
    </source>
</evidence>
<keyword evidence="5 9" id="KW-0963">Cytoplasm</keyword>
<feature type="binding site" evidence="10">
    <location>
        <position position="123"/>
    </location>
    <ligand>
        <name>L-histidine</name>
        <dbReference type="ChEBI" id="CHEBI:57595"/>
    </ligand>
</feature>
<dbReference type="Pfam" id="PF13393">
    <property type="entry name" value="tRNA-synt_His"/>
    <property type="match status" value="1"/>
</dbReference>
<dbReference type="Proteomes" id="UP000051155">
    <property type="component" value="Unassembled WGS sequence"/>
</dbReference>
<comment type="similarity">
    <text evidence="3 9">Belongs to the class-II aminoacyl-tRNA synthetase family. HisZ subfamily.</text>
</comment>
<dbReference type="GO" id="GO:0005737">
    <property type="term" value="C:cytoplasm"/>
    <property type="evidence" value="ECO:0007669"/>
    <property type="project" value="UniProtKB-SubCell"/>
</dbReference>
<evidence type="ECO:0000256" key="8">
    <source>
        <dbReference type="ARBA" id="ARBA00025246"/>
    </source>
</evidence>
<dbReference type="GO" id="GO:0016757">
    <property type="term" value="F:glycosyltransferase activity"/>
    <property type="evidence" value="ECO:0007669"/>
    <property type="project" value="UniProtKB-KW"/>
</dbReference>
<comment type="subunit">
    <text evidence="9">Heteromultimer composed of HisG and HisZ subunits.</text>
</comment>
<keyword evidence="6 9" id="KW-0028">Amino-acid biosynthesis</keyword>
<dbReference type="GO" id="GO:0006427">
    <property type="term" value="P:histidyl-tRNA aminoacylation"/>
    <property type="evidence" value="ECO:0007669"/>
    <property type="project" value="TreeGrafter"/>
</dbReference>
<dbReference type="PATRIC" id="fig|1423812.3.peg.522"/>
<feature type="binding site" evidence="10">
    <location>
        <begin position="267"/>
        <end position="268"/>
    </location>
    <ligand>
        <name>L-histidine</name>
        <dbReference type="ChEBI" id="CHEBI:57595"/>
    </ligand>
</feature>
<gene>
    <name evidence="9" type="primary">hisZ</name>
    <name evidence="12" type="ORF">FD20_GL000492</name>
</gene>
<dbReference type="InterPro" id="IPR004517">
    <property type="entry name" value="HisZ"/>
</dbReference>
<evidence type="ECO:0000256" key="2">
    <source>
        <dbReference type="ARBA" id="ARBA00004667"/>
    </source>
</evidence>
<organism evidence="12 13">
    <name type="scientific">Liquorilactobacillus uvarum DSM 19971</name>
    <dbReference type="NCBI Taxonomy" id="1423812"/>
    <lineage>
        <taxon>Bacteria</taxon>
        <taxon>Bacillati</taxon>
        <taxon>Bacillota</taxon>
        <taxon>Bacilli</taxon>
        <taxon>Lactobacillales</taxon>
        <taxon>Lactobacillaceae</taxon>
        <taxon>Liquorilactobacillus</taxon>
    </lineage>
</organism>
<feature type="binding site" evidence="10">
    <location>
        <begin position="77"/>
        <end position="79"/>
    </location>
    <ligand>
        <name>L-histidine</name>
        <dbReference type="ChEBI" id="CHEBI:57595"/>
    </ligand>
</feature>
<evidence type="ECO:0000256" key="9">
    <source>
        <dbReference type="HAMAP-Rule" id="MF_00125"/>
    </source>
</evidence>
<dbReference type="GO" id="GO:0004821">
    <property type="term" value="F:histidine-tRNA ligase activity"/>
    <property type="evidence" value="ECO:0007669"/>
    <property type="project" value="TreeGrafter"/>
</dbReference>
<dbReference type="AlphaFoldDB" id="A0A0R1PXT3"/>
<dbReference type="InterPro" id="IPR045864">
    <property type="entry name" value="aa-tRNA-synth_II/BPL/LPL"/>
</dbReference>
<evidence type="ECO:0000259" key="11">
    <source>
        <dbReference type="Pfam" id="PF13393"/>
    </source>
</evidence>
<dbReference type="PANTHER" id="PTHR43707:SF6">
    <property type="entry name" value="ATP PHOSPHORIBOSYLTRANSFERASE REGULATORY SUBUNIT"/>
    <property type="match status" value="1"/>
</dbReference>
<dbReference type="UniPathway" id="UPA00031">
    <property type="reaction ID" value="UER00006"/>
</dbReference>
<reference evidence="12 13" key="1">
    <citation type="journal article" date="2015" name="Genome Announc.">
        <title>Expanding the biotechnology potential of lactobacilli through comparative genomics of 213 strains and associated genera.</title>
        <authorList>
            <person name="Sun Z."/>
            <person name="Harris H.M."/>
            <person name="McCann A."/>
            <person name="Guo C."/>
            <person name="Argimon S."/>
            <person name="Zhang W."/>
            <person name="Yang X."/>
            <person name="Jeffery I.B."/>
            <person name="Cooney J.C."/>
            <person name="Kagawa T.F."/>
            <person name="Liu W."/>
            <person name="Song Y."/>
            <person name="Salvetti E."/>
            <person name="Wrobel A."/>
            <person name="Rasinkangas P."/>
            <person name="Parkhill J."/>
            <person name="Rea M.C."/>
            <person name="O'Sullivan O."/>
            <person name="Ritari J."/>
            <person name="Douillard F.P."/>
            <person name="Paul Ross R."/>
            <person name="Yang R."/>
            <person name="Briner A.E."/>
            <person name="Felis G.E."/>
            <person name="de Vos W.M."/>
            <person name="Barrangou R."/>
            <person name="Klaenhammer T.R."/>
            <person name="Caufield P.W."/>
            <person name="Cui Y."/>
            <person name="Zhang H."/>
            <person name="O'Toole P.W."/>
        </authorList>
    </citation>
    <scope>NUCLEOTIDE SEQUENCE [LARGE SCALE GENOMIC DNA]</scope>
    <source>
        <strain evidence="12 13">DSM 19971</strain>
    </source>
</reference>
<keyword evidence="7 9" id="KW-0368">Histidine biosynthesis</keyword>
<name>A0A0R1PXT3_9LACO</name>